<keyword evidence="1" id="KW-0472">Membrane</keyword>
<evidence type="ECO:0000256" key="1">
    <source>
        <dbReference type="SAM" id="Phobius"/>
    </source>
</evidence>
<feature type="transmembrane region" description="Helical" evidence="1">
    <location>
        <begin position="77"/>
        <end position="103"/>
    </location>
</feature>
<accession>A0A3D9BIX1</accession>
<sequence length="176" mass="20607">MKNECIGNKKLFLLLIFCNWQKTKTTIKMEINKIVFRFWGSNLFISIILFVIYRILISQTKLIDGSSFEKWMQILELILNLGFSLVYLVAMLISSFALLLNLIKKITTSFYLSLFTFLGLPAFCVIFILITLLIDICTNDLTVLTTLAIFSIIYLFLTTMQFLWFRKRINKVELNK</sequence>
<dbReference type="Proteomes" id="UP000256512">
    <property type="component" value="Unassembled WGS sequence"/>
</dbReference>
<gene>
    <name evidence="2" type="ORF">DRF62_13530</name>
</gene>
<feature type="transmembrane region" description="Helical" evidence="1">
    <location>
        <begin position="34"/>
        <end position="57"/>
    </location>
</feature>
<keyword evidence="1" id="KW-0812">Transmembrane</keyword>
<reference evidence="2 3" key="1">
    <citation type="journal article" date="2006" name="Int. J. Syst. Evol. Microbiol.">
        <title>Chryseobacterium piscium sp. nov., isolated from fish of the South Atlantic Ocean off South Africa.</title>
        <authorList>
            <person name="de Beer H."/>
            <person name="Hugo C.J."/>
            <person name="Jooste P.J."/>
            <person name="Vancanneyt M."/>
            <person name="Coenye T."/>
            <person name="Vandamme P."/>
        </authorList>
    </citation>
    <scope>NUCLEOTIDE SEQUENCE [LARGE SCALE GENOMIC DNA]</scope>
    <source>
        <strain evidence="2 3">CCUG 51923</strain>
    </source>
</reference>
<keyword evidence="1" id="KW-1133">Transmembrane helix</keyword>
<name>A0A3D9BIX1_9FLAO</name>
<dbReference type="AlphaFoldDB" id="A0A3D9BIX1"/>
<proteinExistence type="predicted"/>
<keyword evidence="3" id="KW-1185">Reference proteome</keyword>
<feature type="transmembrane region" description="Helical" evidence="1">
    <location>
        <begin position="110"/>
        <end position="134"/>
    </location>
</feature>
<evidence type="ECO:0000313" key="3">
    <source>
        <dbReference type="Proteomes" id="UP000256512"/>
    </source>
</evidence>
<protein>
    <submittedName>
        <fullName evidence="2">Uncharacterized protein</fullName>
    </submittedName>
</protein>
<dbReference type="EMBL" id="QNVS01000044">
    <property type="protein sequence ID" value="REC53464.1"/>
    <property type="molecule type" value="Genomic_DNA"/>
</dbReference>
<evidence type="ECO:0000313" key="2">
    <source>
        <dbReference type="EMBL" id="REC53464.1"/>
    </source>
</evidence>
<feature type="transmembrane region" description="Helical" evidence="1">
    <location>
        <begin position="146"/>
        <end position="165"/>
    </location>
</feature>
<comment type="caution">
    <text evidence="2">The sequence shown here is derived from an EMBL/GenBank/DDBJ whole genome shotgun (WGS) entry which is preliminary data.</text>
</comment>
<organism evidence="2 3">
    <name type="scientific">Chryseobacterium piscium</name>
    <dbReference type="NCBI Taxonomy" id="333702"/>
    <lineage>
        <taxon>Bacteria</taxon>
        <taxon>Pseudomonadati</taxon>
        <taxon>Bacteroidota</taxon>
        <taxon>Flavobacteriia</taxon>
        <taxon>Flavobacteriales</taxon>
        <taxon>Weeksellaceae</taxon>
        <taxon>Chryseobacterium group</taxon>
        <taxon>Chryseobacterium</taxon>
    </lineage>
</organism>